<evidence type="ECO:0000256" key="1">
    <source>
        <dbReference type="ARBA" id="ARBA00004141"/>
    </source>
</evidence>
<proteinExistence type="inferred from homology"/>
<organism evidence="8 9">
    <name type="scientific">Diaphorobacter aerolatus</name>
    <dbReference type="NCBI Taxonomy" id="1288495"/>
    <lineage>
        <taxon>Bacteria</taxon>
        <taxon>Pseudomonadati</taxon>
        <taxon>Pseudomonadota</taxon>
        <taxon>Betaproteobacteria</taxon>
        <taxon>Burkholderiales</taxon>
        <taxon>Comamonadaceae</taxon>
        <taxon>Diaphorobacter</taxon>
    </lineage>
</organism>
<keyword evidence="9" id="KW-1185">Reference proteome</keyword>
<dbReference type="InterPro" id="IPR007267">
    <property type="entry name" value="GtrA_DPMS_TM"/>
</dbReference>
<feature type="transmembrane region" description="Helical" evidence="6">
    <location>
        <begin position="43"/>
        <end position="64"/>
    </location>
</feature>
<accession>A0A7H0GNK7</accession>
<protein>
    <submittedName>
        <fullName evidence="8">GtrA family protein</fullName>
    </submittedName>
</protein>
<sequence length="131" mass="14438">MTGQHKQNGEKGYLVRYISAGMVNAVIGIGAIAILTAMKVDPIVSNIVGFGVGMVSSFTLSKYFVFKKKTDTKKQVFRYGICFAIAYSLNLAVLVISKGLVHDLLAQMLAIACYVIAMYLMMRFYIFQTTS</sequence>
<dbReference type="AlphaFoldDB" id="A0A7H0GNK7"/>
<keyword evidence="3 6" id="KW-0812">Transmembrane</keyword>
<dbReference type="PANTHER" id="PTHR38459:SF1">
    <property type="entry name" value="PROPHAGE BACTOPRENOL-LINKED GLUCOSE TRANSLOCASE HOMOLOG"/>
    <property type="match status" value="1"/>
</dbReference>
<feature type="transmembrane region" description="Helical" evidence="6">
    <location>
        <begin position="14"/>
        <end position="37"/>
    </location>
</feature>
<dbReference type="EMBL" id="CP060783">
    <property type="protein sequence ID" value="QNP49873.1"/>
    <property type="molecule type" value="Genomic_DNA"/>
</dbReference>
<feature type="transmembrane region" description="Helical" evidence="6">
    <location>
        <begin position="76"/>
        <end position="96"/>
    </location>
</feature>
<evidence type="ECO:0000256" key="3">
    <source>
        <dbReference type="ARBA" id="ARBA00022692"/>
    </source>
</evidence>
<evidence type="ECO:0000313" key="9">
    <source>
        <dbReference type="Proteomes" id="UP000516028"/>
    </source>
</evidence>
<comment type="similarity">
    <text evidence="2">Belongs to the GtrA family.</text>
</comment>
<dbReference type="GO" id="GO:0005886">
    <property type="term" value="C:plasma membrane"/>
    <property type="evidence" value="ECO:0007669"/>
    <property type="project" value="TreeGrafter"/>
</dbReference>
<keyword evidence="4 6" id="KW-1133">Transmembrane helix</keyword>
<feature type="transmembrane region" description="Helical" evidence="6">
    <location>
        <begin position="108"/>
        <end position="126"/>
    </location>
</feature>
<dbReference type="PANTHER" id="PTHR38459">
    <property type="entry name" value="PROPHAGE BACTOPRENOL-LINKED GLUCOSE TRANSLOCASE HOMOLOG"/>
    <property type="match status" value="1"/>
</dbReference>
<dbReference type="KEGG" id="daer:H9K75_08305"/>
<dbReference type="Proteomes" id="UP000516028">
    <property type="component" value="Chromosome"/>
</dbReference>
<dbReference type="RefSeq" id="WP_187725413.1">
    <property type="nucleotide sequence ID" value="NZ_CP060783.1"/>
</dbReference>
<dbReference type="InterPro" id="IPR051401">
    <property type="entry name" value="GtrA_CellWall_Glycosyl"/>
</dbReference>
<evidence type="ECO:0000256" key="6">
    <source>
        <dbReference type="SAM" id="Phobius"/>
    </source>
</evidence>
<comment type="subcellular location">
    <subcellularLocation>
        <location evidence="1">Membrane</location>
        <topology evidence="1">Multi-pass membrane protein</topology>
    </subcellularLocation>
</comment>
<name>A0A7H0GNK7_9BURK</name>
<feature type="domain" description="GtrA/DPMS transmembrane" evidence="7">
    <location>
        <begin position="16"/>
        <end position="127"/>
    </location>
</feature>
<evidence type="ECO:0000256" key="2">
    <source>
        <dbReference type="ARBA" id="ARBA00009399"/>
    </source>
</evidence>
<keyword evidence="5 6" id="KW-0472">Membrane</keyword>
<reference evidence="8 9" key="1">
    <citation type="submission" date="2020-08" db="EMBL/GenBank/DDBJ databases">
        <title>Genome sequence of Diaphorobacter aerolatus KACC 16536T.</title>
        <authorList>
            <person name="Hyun D.-W."/>
            <person name="Bae J.-W."/>
        </authorList>
    </citation>
    <scope>NUCLEOTIDE SEQUENCE [LARGE SCALE GENOMIC DNA]</scope>
    <source>
        <strain evidence="8 9">KACC 16536</strain>
    </source>
</reference>
<evidence type="ECO:0000313" key="8">
    <source>
        <dbReference type="EMBL" id="QNP49873.1"/>
    </source>
</evidence>
<dbReference type="GO" id="GO:0000271">
    <property type="term" value="P:polysaccharide biosynthetic process"/>
    <property type="evidence" value="ECO:0007669"/>
    <property type="project" value="InterPro"/>
</dbReference>
<gene>
    <name evidence="8" type="ORF">H9K75_08305</name>
</gene>
<evidence type="ECO:0000259" key="7">
    <source>
        <dbReference type="Pfam" id="PF04138"/>
    </source>
</evidence>
<dbReference type="Pfam" id="PF04138">
    <property type="entry name" value="GtrA_DPMS_TM"/>
    <property type="match status" value="1"/>
</dbReference>
<evidence type="ECO:0000256" key="5">
    <source>
        <dbReference type="ARBA" id="ARBA00023136"/>
    </source>
</evidence>
<evidence type="ECO:0000256" key="4">
    <source>
        <dbReference type="ARBA" id="ARBA00022989"/>
    </source>
</evidence>